<keyword evidence="4" id="KW-0175">Coiled coil</keyword>
<evidence type="ECO:0000256" key="1">
    <source>
        <dbReference type="ARBA" id="ARBA00022801"/>
    </source>
</evidence>
<evidence type="ECO:0000313" key="5">
    <source>
        <dbReference type="EMBL" id="GMH16496.1"/>
    </source>
</evidence>
<sequence length="172" mass="19836">MDLVEEHWEDVTGEMPLKISYPELEGRQRRIVIGYSPKNTRWSYHDGGSWPVLLWLLTAACIKTGCVAFALAEQDHALMEAEKFKDRAEVMSHKLNDSQKRLEELNSDANRSQEFLLRLEADLSKQGKEIEIFKKVVNKFYEIGHQTSVGIEDEDNGWDDKCSYILDDLAET</sequence>
<dbReference type="InterPro" id="IPR024746">
    <property type="entry name" value="Glyco_hydro_100"/>
</dbReference>
<gene>
    <name evidence="5" type="ORF">Nepgr_018337</name>
</gene>
<keyword evidence="3" id="KW-0326">Glycosidase</keyword>
<evidence type="ECO:0000313" key="6">
    <source>
        <dbReference type="Proteomes" id="UP001279734"/>
    </source>
</evidence>
<dbReference type="SUPFAM" id="SSF48208">
    <property type="entry name" value="Six-hairpin glycosidases"/>
    <property type="match status" value="1"/>
</dbReference>
<dbReference type="PANTHER" id="PTHR31916:SF37">
    <property type="entry name" value="ALKALINE_NEUTRAL INVERTASE"/>
    <property type="match status" value="1"/>
</dbReference>
<dbReference type="Pfam" id="PF12899">
    <property type="entry name" value="Glyco_hydro_100"/>
    <property type="match status" value="1"/>
</dbReference>
<keyword evidence="1" id="KW-0378">Hydrolase</keyword>
<dbReference type="GO" id="GO:0005987">
    <property type="term" value="P:sucrose catabolic process"/>
    <property type="evidence" value="ECO:0007669"/>
    <property type="project" value="TreeGrafter"/>
</dbReference>
<organism evidence="5 6">
    <name type="scientific">Nepenthes gracilis</name>
    <name type="common">Slender pitcher plant</name>
    <dbReference type="NCBI Taxonomy" id="150966"/>
    <lineage>
        <taxon>Eukaryota</taxon>
        <taxon>Viridiplantae</taxon>
        <taxon>Streptophyta</taxon>
        <taxon>Embryophyta</taxon>
        <taxon>Tracheophyta</taxon>
        <taxon>Spermatophyta</taxon>
        <taxon>Magnoliopsida</taxon>
        <taxon>eudicotyledons</taxon>
        <taxon>Gunneridae</taxon>
        <taxon>Pentapetalae</taxon>
        <taxon>Caryophyllales</taxon>
        <taxon>Nepenthaceae</taxon>
        <taxon>Nepenthes</taxon>
    </lineage>
</organism>
<keyword evidence="6" id="KW-1185">Reference proteome</keyword>
<keyword evidence="2" id="KW-0119">Carbohydrate metabolism</keyword>
<reference evidence="5" key="1">
    <citation type="submission" date="2023-05" db="EMBL/GenBank/DDBJ databases">
        <title>Nepenthes gracilis genome sequencing.</title>
        <authorList>
            <person name="Fukushima K."/>
        </authorList>
    </citation>
    <scope>NUCLEOTIDE SEQUENCE</scope>
    <source>
        <strain evidence="5">SING2019-196</strain>
    </source>
</reference>
<dbReference type="GO" id="GO:0004575">
    <property type="term" value="F:sucrose alpha-glucosidase activity"/>
    <property type="evidence" value="ECO:0007669"/>
    <property type="project" value="TreeGrafter"/>
</dbReference>
<evidence type="ECO:0000256" key="4">
    <source>
        <dbReference type="SAM" id="Coils"/>
    </source>
</evidence>
<dbReference type="PANTHER" id="PTHR31916">
    <property type="match status" value="1"/>
</dbReference>
<evidence type="ECO:0000256" key="3">
    <source>
        <dbReference type="ARBA" id="ARBA00023295"/>
    </source>
</evidence>
<protein>
    <submittedName>
        <fullName evidence="5">Uncharacterized protein</fullName>
    </submittedName>
</protein>
<dbReference type="GO" id="GO:0033926">
    <property type="term" value="F:endo-alpha-N-acetylgalactosaminidase activity"/>
    <property type="evidence" value="ECO:0007669"/>
    <property type="project" value="InterPro"/>
</dbReference>
<accession>A0AAD3STH4</accession>
<dbReference type="Proteomes" id="UP001279734">
    <property type="component" value="Unassembled WGS sequence"/>
</dbReference>
<dbReference type="InterPro" id="IPR008928">
    <property type="entry name" value="6-hairpin_glycosidase_sf"/>
</dbReference>
<name>A0AAD3STH4_NEPGR</name>
<feature type="coiled-coil region" evidence="4">
    <location>
        <begin position="88"/>
        <end position="122"/>
    </location>
</feature>
<evidence type="ECO:0000256" key="2">
    <source>
        <dbReference type="ARBA" id="ARBA00023277"/>
    </source>
</evidence>
<dbReference type="AlphaFoldDB" id="A0AAD3STH4"/>
<comment type="caution">
    <text evidence="5">The sequence shown here is derived from an EMBL/GenBank/DDBJ whole genome shotgun (WGS) entry which is preliminary data.</text>
</comment>
<proteinExistence type="predicted"/>
<dbReference type="EMBL" id="BSYO01000016">
    <property type="protein sequence ID" value="GMH16496.1"/>
    <property type="molecule type" value="Genomic_DNA"/>
</dbReference>